<sequence>MTICISHDDGGRPPKQRRRVLACLLVVSFLGAGDASFVTSSRHMKRERRRPDNAGRSGIPNHFPVSFDSYQATISTARHENNLNYDENQTDGDSLLKDEIHMSQQHSWRMERRDMLRWGASTLLLGSIMTTTTTRNSMANAMGLIRFPCTEGLGNTYHFLRAGESLLEAQNVWSTNPLFLTNREAALSDHGMEQVKEACGRFETEKIVPTVVRYSLAANAVDTANIVGRDLKIGRDRLVPEFNFMDPRALGKYDFLPRDETEAAIWALDADEAGEYGTGGRPPPNEDGTPDETLSDQVIRLRQLMSVLETQYSGDTILLIFPDSTGPALLMALIGGIPLNRVHELNMEAGETRFNVTMQRALNDFLVTDTKTTTHYKETLERGRQTLKELRNDPDSIVNVKDQQYEVERIEDEETQRKKEEIETGRLAEEQAKREQTQKLAEDQKQQREKEKAAATANIPQGSSSGNAFDVAIPSLLASVGVVGAALAAMGGSNNKNETSIDTLPEMPESKEPNIPLENMTSRLSIPDVDSDLIENNTRENLLNNDDMKREETSSSTTATIAQEEVRKIPPLDPRQVAQDAMDEYLDADDGAGAWFGMLSDLVEDEEDSIIMDEDETSSFE</sequence>
<dbReference type="SUPFAM" id="SSF53254">
    <property type="entry name" value="Phosphoglycerate mutase-like"/>
    <property type="match status" value="1"/>
</dbReference>
<feature type="compositionally biased region" description="Basic and acidic residues" evidence="1">
    <location>
        <begin position="415"/>
        <end position="453"/>
    </location>
</feature>
<dbReference type="AlphaFoldDB" id="A0A7S2UCM5"/>
<feature type="region of interest" description="Disordered" evidence="1">
    <location>
        <begin position="491"/>
        <end position="530"/>
    </location>
</feature>
<dbReference type="PANTHER" id="PTHR47580">
    <property type="entry name" value="PHOSPHOGLYCERATE MUTASE FAMILY PROTEIN"/>
    <property type="match status" value="1"/>
</dbReference>
<dbReference type="Gene3D" id="3.40.50.1240">
    <property type="entry name" value="Phosphoglycerate mutase-like"/>
    <property type="match status" value="1"/>
</dbReference>
<proteinExistence type="predicted"/>
<gene>
    <name evidence="2" type="ORF">ASEP1449_LOCUS7315</name>
</gene>
<reference evidence="2" key="1">
    <citation type="submission" date="2021-01" db="EMBL/GenBank/DDBJ databases">
        <authorList>
            <person name="Corre E."/>
            <person name="Pelletier E."/>
            <person name="Niang G."/>
            <person name="Scheremetjew M."/>
            <person name="Finn R."/>
            <person name="Kale V."/>
            <person name="Holt S."/>
            <person name="Cochrane G."/>
            <person name="Meng A."/>
            <person name="Brown T."/>
            <person name="Cohen L."/>
        </authorList>
    </citation>
    <scope>NUCLEOTIDE SEQUENCE</scope>
    <source>
        <strain evidence="2">CCMP2084</strain>
    </source>
</reference>
<evidence type="ECO:0000313" key="2">
    <source>
        <dbReference type="EMBL" id="CAD9815489.1"/>
    </source>
</evidence>
<feature type="region of interest" description="Disordered" evidence="1">
    <location>
        <begin position="273"/>
        <end position="292"/>
    </location>
</feature>
<name>A0A7S2UCM5_9STRA</name>
<dbReference type="EMBL" id="HBHQ01010883">
    <property type="protein sequence ID" value="CAD9815489.1"/>
    <property type="molecule type" value="Transcribed_RNA"/>
</dbReference>
<dbReference type="InterPro" id="IPR029033">
    <property type="entry name" value="His_PPase_superfam"/>
</dbReference>
<feature type="region of interest" description="Disordered" evidence="1">
    <location>
        <begin position="409"/>
        <end position="465"/>
    </location>
</feature>
<accession>A0A7S2UCM5</accession>
<organism evidence="2">
    <name type="scientific">Attheya septentrionalis</name>
    <dbReference type="NCBI Taxonomy" id="420275"/>
    <lineage>
        <taxon>Eukaryota</taxon>
        <taxon>Sar</taxon>
        <taxon>Stramenopiles</taxon>
        <taxon>Ochrophyta</taxon>
        <taxon>Bacillariophyta</taxon>
        <taxon>Coscinodiscophyceae</taxon>
        <taxon>Chaetocerotophycidae</taxon>
        <taxon>Chaetocerotales</taxon>
        <taxon>Attheyaceae</taxon>
        <taxon>Attheya</taxon>
    </lineage>
</organism>
<dbReference type="PANTHER" id="PTHR47580:SF1">
    <property type="entry name" value="PHOSPHOGLYCERATE MUTASE FAMILY PROTEIN"/>
    <property type="match status" value="1"/>
</dbReference>
<feature type="region of interest" description="Disordered" evidence="1">
    <location>
        <begin position="40"/>
        <end position="62"/>
    </location>
</feature>
<evidence type="ECO:0000256" key="1">
    <source>
        <dbReference type="SAM" id="MobiDB-lite"/>
    </source>
</evidence>
<protein>
    <submittedName>
        <fullName evidence="2">Uncharacterized protein</fullName>
    </submittedName>
</protein>